<dbReference type="EMBL" id="KF900927">
    <property type="protein sequence ID" value="AIF11784.1"/>
    <property type="molecule type" value="Genomic_DNA"/>
</dbReference>
<evidence type="ECO:0000259" key="1">
    <source>
        <dbReference type="Pfam" id="PF05916"/>
    </source>
</evidence>
<dbReference type="CDD" id="cd11714">
    <property type="entry name" value="GINS_A_archaea"/>
    <property type="match status" value="1"/>
</dbReference>
<dbReference type="InterPro" id="IPR038437">
    <property type="entry name" value="GINS_Psf3_sf"/>
</dbReference>
<reference evidence="2" key="1">
    <citation type="journal article" date="2014" name="Genome Biol. Evol.">
        <title>Pangenome evidence for extensive interdomain horizontal transfer affecting lineage core and shell genes in uncultured planktonic thaumarchaeota and euryarchaeota.</title>
        <authorList>
            <person name="Deschamps P."/>
            <person name="Zivanovic Y."/>
            <person name="Moreira D."/>
            <person name="Rodriguez-Valera F."/>
            <person name="Lopez-Garcia P."/>
        </authorList>
    </citation>
    <scope>NUCLEOTIDE SEQUENCE</scope>
</reference>
<dbReference type="AlphaFoldDB" id="A0A075H6Y5"/>
<organism evidence="2">
    <name type="scientific">uncultured marine thaumarchaeote KM3_53_F06</name>
    <dbReference type="NCBI Taxonomy" id="1456185"/>
    <lineage>
        <taxon>Archaea</taxon>
        <taxon>Nitrososphaerota</taxon>
        <taxon>environmental samples</taxon>
    </lineage>
</organism>
<protein>
    <recommendedName>
        <fullName evidence="1">GINS subunit domain-containing protein</fullName>
    </recommendedName>
</protein>
<evidence type="ECO:0000313" key="2">
    <source>
        <dbReference type="EMBL" id="AIF11784.1"/>
    </source>
</evidence>
<name>A0A075H6Y5_9ARCH</name>
<feature type="domain" description="GINS subunit" evidence="1">
    <location>
        <begin position="74"/>
        <end position="166"/>
    </location>
</feature>
<sequence length="176" mass="20148">MEIDKIEKVHSIGHTLEDTKVTVTKDFKFNVAGIKSEGKQGEVNNMPQWVGKILSDNNLGTIDSPDMITALKQALSKEKMVGEYQLSTLEPHFYIKLKSSMKELSSNDFDKVESIMLELFRMRRGKLVKIADSIKLNSELYSKLTVEENVFYQSIYENSKEFERQITGDVNEQNSD</sequence>
<dbReference type="Pfam" id="PF05916">
    <property type="entry name" value="Sld5"/>
    <property type="match status" value="1"/>
</dbReference>
<proteinExistence type="predicted"/>
<accession>A0A075H6Y5</accession>
<dbReference type="Gene3D" id="1.20.58.2050">
    <property type="match status" value="1"/>
</dbReference>
<dbReference type="InterPro" id="IPR021151">
    <property type="entry name" value="GINS_A"/>
</dbReference>